<dbReference type="InterPro" id="IPR009057">
    <property type="entry name" value="Homeodomain-like_sf"/>
</dbReference>
<gene>
    <name evidence="5" type="ORF">C4F40_14950</name>
</gene>
<protein>
    <recommendedName>
        <fullName evidence="4">HTH araC/xylS-type domain-containing protein</fullName>
    </recommendedName>
</protein>
<dbReference type="Pfam" id="PF12833">
    <property type="entry name" value="HTH_18"/>
    <property type="match status" value="1"/>
</dbReference>
<organism evidence="5 6">
    <name type="scientific">Sphingobacterium pedocola</name>
    <dbReference type="NCBI Taxonomy" id="2082722"/>
    <lineage>
        <taxon>Bacteria</taxon>
        <taxon>Pseudomonadati</taxon>
        <taxon>Bacteroidota</taxon>
        <taxon>Sphingobacteriia</taxon>
        <taxon>Sphingobacteriales</taxon>
        <taxon>Sphingobacteriaceae</taxon>
        <taxon>Sphingobacterium</taxon>
    </lineage>
</organism>
<evidence type="ECO:0000259" key="4">
    <source>
        <dbReference type="PROSITE" id="PS01124"/>
    </source>
</evidence>
<dbReference type="SUPFAM" id="SSF46689">
    <property type="entry name" value="Homeodomain-like"/>
    <property type="match status" value="1"/>
</dbReference>
<sequence length="343" mass="39371">MKKTFFPELDGIFGRPIDPRQSNMPGPSLRFSDGEIEFRKKENHSCTKQRFKGWYGYLQHYDMVLDEPVCIPINVTQKDVHVFYLMQKRGTVALWDDKKQLVWQLEGQRAVYVYLTPGSYELRLSAGKHRLFSFYFDTGIFRYGADEEFAFMQPPLRAHLENRPYPVCSIDFAVDPVTAAYIEHICRNLRKGSMDNSILISEQLRTMHHLSRDSVLRGQGGDNHKQHLAISAKKIIEIEVADYGIKLELKAVAERLNISLSQLGDVFKVECGITINAYKKHCVIEKAKKLLRNLLTTGGLGHTWDIATACGFDDRTAFHRFFKRETGMTPMAYTKSMVFGSGR</sequence>
<keyword evidence="6" id="KW-1185">Reference proteome</keyword>
<comment type="caution">
    <text evidence="5">The sequence shown here is derived from an EMBL/GenBank/DDBJ whole genome shotgun (WGS) entry which is preliminary data.</text>
</comment>
<accession>A0ABR9T9K0</accession>
<evidence type="ECO:0000256" key="3">
    <source>
        <dbReference type="ARBA" id="ARBA00023163"/>
    </source>
</evidence>
<dbReference type="PANTHER" id="PTHR43280">
    <property type="entry name" value="ARAC-FAMILY TRANSCRIPTIONAL REGULATOR"/>
    <property type="match status" value="1"/>
</dbReference>
<dbReference type="InterPro" id="IPR018060">
    <property type="entry name" value="HTH_AraC"/>
</dbReference>
<keyword evidence="3" id="KW-0804">Transcription</keyword>
<dbReference type="Proteomes" id="UP000618319">
    <property type="component" value="Unassembled WGS sequence"/>
</dbReference>
<dbReference type="EMBL" id="PSKQ01000022">
    <property type="protein sequence ID" value="MBE8722026.1"/>
    <property type="molecule type" value="Genomic_DNA"/>
</dbReference>
<evidence type="ECO:0000313" key="5">
    <source>
        <dbReference type="EMBL" id="MBE8722026.1"/>
    </source>
</evidence>
<proteinExistence type="predicted"/>
<evidence type="ECO:0000256" key="2">
    <source>
        <dbReference type="ARBA" id="ARBA00023125"/>
    </source>
</evidence>
<dbReference type="SMART" id="SM00342">
    <property type="entry name" value="HTH_ARAC"/>
    <property type="match status" value="1"/>
</dbReference>
<keyword evidence="1" id="KW-0805">Transcription regulation</keyword>
<name>A0ABR9T9K0_9SPHI</name>
<feature type="domain" description="HTH araC/xylS-type" evidence="4">
    <location>
        <begin position="233"/>
        <end position="336"/>
    </location>
</feature>
<evidence type="ECO:0000256" key="1">
    <source>
        <dbReference type="ARBA" id="ARBA00023015"/>
    </source>
</evidence>
<keyword evidence="2" id="KW-0238">DNA-binding</keyword>
<dbReference type="PANTHER" id="PTHR43280:SF2">
    <property type="entry name" value="HTH-TYPE TRANSCRIPTIONAL REGULATOR EXSA"/>
    <property type="match status" value="1"/>
</dbReference>
<dbReference type="PROSITE" id="PS01124">
    <property type="entry name" value="HTH_ARAC_FAMILY_2"/>
    <property type="match status" value="1"/>
</dbReference>
<reference evidence="5 6" key="1">
    <citation type="submission" date="2018-02" db="EMBL/GenBank/DDBJ databases">
        <title>Sphingobacterium KA21.</title>
        <authorList>
            <person name="Vasarhelyi B.M."/>
            <person name="Deshmukh S."/>
            <person name="Balint B."/>
            <person name="Kukolya J."/>
        </authorList>
    </citation>
    <scope>NUCLEOTIDE SEQUENCE [LARGE SCALE GENOMIC DNA]</scope>
    <source>
        <strain evidence="5 6">Ka21</strain>
    </source>
</reference>
<evidence type="ECO:0000313" key="6">
    <source>
        <dbReference type="Proteomes" id="UP000618319"/>
    </source>
</evidence>
<dbReference type="Gene3D" id="1.10.10.60">
    <property type="entry name" value="Homeodomain-like"/>
    <property type="match status" value="2"/>
</dbReference>